<dbReference type="OrthoDB" id="9791276at2"/>
<dbReference type="InterPro" id="IPR000868">
    <property type="entry name" value="Isochorismatase-like_dom"/>
</dbReference>
<organism evidence="10 11">
    <name type="scientific">Parasutterella muris</name>
    <dbReference type="NCBI Taxonomy" id="2565572"/>
    <lineage>
        <taxon>Bacteria</taxon>
        <taxon>Pseudomonadati</taxon>
        <taxon>Pseudomonadota</taxon>
        <taxon>Betaproteobacteria</taxon>
        <taxon>Burkholderiales</taxon>
        <taxon>Sutterellaceae</taxon>
        <taxon>Parasutterella</taxon>
    </lineage>
</organism>
<keyword evidence="3" id="KW-0479">Metal-binding</keyword>
<dbReference type="PANTHER" id="PTHR11080:SF2">
    <property type="entry name" value="LD05707P"/>
    <property type="match status" value="1"/>
</dbReference>
<accession>A0A6L6YLM4</accession>
<dbReference type="Gene3D" id="3.40.50.850">
    <property type="entry name" value="Isochorismatase-like"/>
    <property type="match status" value="1"/>
</dbReference>
<evidence type="ECO:0000256" key="1">
    <source>
        <dbReference type="ARBA" id="ARBA00006336"/>
    </source>
</evidence>
<name>A0A6L6YLM4_9BURK</name>
<evidence type="ECO:0000256" key="7">
    <source>
        <dbReference type="ARBA" id="ARBA00043224"/>
    </source>
</evidence>
<dbReference type="GO" id="GO:0008936">
    <property type="term" value="F:nicotinamidase activity"/>
    <property type="evidence" value="ECO:0007669"/>
    <property type="project" value="UniProtKB-EC"/>
</dbReference>
<comment type="caution">
    <text evidence="10">The sequence shown here is derived from an EMBL/GenBank/DDBJ whole genome shotgun (WGS) entry which is preliminary data.</text>
</comment>
<dbReference type="RefSeq" id="WP_160336305.1">
    <property type="nucleotide sequence ID" value="NZ_CALPCR010000001.1"/>
</dbReference>
<dbReference type="GO" id="GO:0019363">
    <property type="term" value="P:pyridine nucleotide biosynthetic process"/>
    <property type="evidence" value="ECO:0007669"/>
    <property type="project" value="UniProtKB-KW"/>
</dbReference>
<dbReference type="AlphaFoldDB" id="A0A6L6YLM4"/>
<evidence type="ECO:0000259" key="9">
    <source>
        <dbReference type="Pfam" id="PF00857"/>
    </source>
</evidence>
<dbReference type="Proteomes" id="UP000472580">
    <property type="component" value="Unassembled WGS sequence"/>
</dbReference>
<protein>
    <recommendedName>
        <fullName evidence="8">Nicotinamidase</fullName>
        <ecNumber evidence="6">3.5.1.19</ecNumber>
    </recommendedName>
    <alternativeName>
        <fullName evidence="7">Nicotinamide deamidase</fullName>
    </alternativeName>
</protein>
<gene>
    <name evidence="10" type="primary">pncA</name>
    <name evidence="10" type="ORF">E5987_11945</name>
</gene>
<dbReference type="CDD" id="cd01011">
    <property type="entry name" value="nicotinamidase"/>
    <property type="match status" value="1"/>
</dbReference>
<dbReference type="NCBIfam" id="NF008623">
    <property type="entry name" value="PRK11609.1"/>
    <property type="match status" value="1"/>
</dbReference>
<evidence type="ECO:0000313" key="10">
    <source>
        <dbReference type="EMBL" id="MVX57892.1"/>
    </source>
</evidence>
<evidence type="ECO:0000313" key="11">
    <source>
        <dbReference type="Proteomes" id="UP000472580"/>
    </source>
</evidence>
<dbReference type="Pfam" id="PF00857">
    <property type="entry name" value="Isochorismatase"/>
    <property type="match status" value="1"/>
</dbReference>
<dbReference type="SUPFAM" id="SSF52499">
    <property type="entry name" value="Isochorismatase-like hydrolases"/>
    <property type="match status" value="1"/>
</dbReference>
<evidence type="ECO:0000256" key="3">
    <source>
        <dbReference type="ARBA" id="ARBA00022723"/>
    </source>
</evidence>
<dbReference type="InterPro" id="IPR036380">
    <property type="entry name" value="Isochorismatase-like_sf"/>
</dbReference>
<evidence type="ECO:0000256" key="6">
    <source>
        <dbReference type="ARBA" id="ARBA00039017"/>
    </source>
</evidence>
<dbReference type="EC" id="3.5.1.19" evidence="6"/>
<keyword evidence="2" id="KW-0662">Pyridine nucleotide biosynthesis</keyword>
<reference evidence="10 11" key="1">
    <citation type="submission" date="2019-12" db="EMBL/GenBank/DDBJ databases">
        <title>Microbes associate with the intestines of laboratory mice.</title>
        <authorList>
            <person name="Navarre W."/>
            <person name="Wong E."/>
        </authorList>
    </citation>
    <scope>NUCLEOTIDE SEQUENCE [LARGE SCALE GENOMIC DNA]</scope>
    <source>
        <strain evidence="10 11">NM82_D38</strain>
    </source>
</reference>
<evidence type="ECO:0000256" key="5">
    <source>
        <dbReference type="ARBA" id="ARBA00037900"/>
    </source>
</evidence>
<sequence length="206" mass="22535">MKKNQALVVVDVQNDFLEKGALPVPAASEVVPVINKIAPLFDTVVFTQDWHPQNHISFASQHEGGRVYELVDVSYGKQVLWPDHCVQETVGSELAPGLDTSRCALNIKKGTNPELDSYSAFIEADRSTLTGLAEQLKERGIDEVFVCGLATDFCVYWSALDAVKLGFKTNLVEDACRGIDIDGSIQKAIEDMKARGIHILTSAELS</sequence>
<comment type="pathway">
    <text evidence="5">Cofactor biosynthesis; nicotinate biosynthesis; nicotinate from nicotinamide: step 1/1.</text>
</comment>
<dbReference type="FunFam" id="3.40.50.850:FF:000006">
    <property type="entry name" value="Bifunctional pyrazinamidase/nicotinamidase"/>
    <property type="match status" value="1"/>
</dbReference>
<evidence type="ECO:0000256" key="2">
    <source>
        <dbReference type="ARBA" id="ARBA00022642"/>
    </source>
</evidence>
<dbReference type="PANTHER" id="PTHR11080">
    <property type="entry name" value="PYRAZINAMIDASE/NICOTINAMIDASE"/>
    <property type="match status" value="1"/>
</dbReference>
<evidence type="ECO:0000256" key="4">
    <source>
        <dbReference type="ARBA" id="ARBA00022801"/>
    </source>
</evidence>
<evidence type="ECO:0000256" key="8">
    <source>
        <dbReference type="ARBA" id="ARBA00072277"/>
    </source>
</evidence>
<dbReference type="EMBL" id="WSRP01000054">
    <property type="protein sequence ID" value="MVX57892.1"/>
    <property type="molecule type" value="Genomic_DNA"/>
</dbReference>
<dbReference type="GO" id="GO:0046872">
    <property type="term" value="F:metal ion binding"/>
    <property type="evidence" value="ECO:0007669"/>
    <property type="project" value="UniProtKB-KW"/>
</dbReference>
<keyword evidence="11" id="KW-1185">Reference proteome</keyword>
<feature type="domain" description="Isochorismatase-like" evidence="9">
    <location>
        <begin position="6"/>
        <end position="204"/>
    </location>
</feature>
<proteinExistence type="inferred from homology"/>
<comment type="similarity">
    <text evidence="1">Belongs to the isochorismatase family.</text>
</comment>
<keyword evidence="4 10" id="KW-0378">Hydrolase</keyword>
<dbReference type="InterPro" id="IPR052347">
    <property type="entry name" value="Isochorismatase_Nicotinamidase"/>
</dbReference>